<name>A0A9X8UKH0_9FIRM</name>
<evidence type="ECO:0000313" key="4">
    <source>
        <dbReference type="EMBL" id="TCL44530.1"/>
    </source>
</evidence>
<dbReference type="GO" id="GO:0008477">
    <property type="term" value="F:purine nucleosidase activity"/>
    <property type="evidence" value="ECO:0007669"/>
    <property type="project" value="TreeGrafter"/>
</dbReference>
<dbReference type="GO" id="GO:0006152">
    <property type="term" value="P:purine nucleoside catabolic process"/>
    <property type="evidence" value="ECO:0007669"/>
    <property type="project" value="TreeGrafter"/>
</dbReference>
<dbReference type="GO" id="GO:0005829">
    <property type="term" value="C:cytosol"/>
    <property type="evidence" value="ECO:0007669"/>
    <property type="project" value="TreeGrafter"/>
</dbReference>
<protein>
    <submittedName>
        <fullName evidence="4">Purine nucleosidase/ribosylpyrimidine nucleosidase</fullName>
    </submittedName>
</protein>
<dbReference type="RefSeq" id="WP_165873093.1">
    <property type="nucleotide sequence ID" value="NZ_SLUK01000002.1"/>
</dbReference>
<reference evidence="4 5" key="1">
    <citation type="submission" date="2019-03" db="EMBL/GenBank/DDBJ databases">
        <title>Genomic Encyclopedia of Type Strains, Phase IV (KMG-IV): sequencing the most valuable type-strain genomes for metagenomic binning, comparative biology and taxonomic classification.</title>
        <authorList>
            <person name="Goeker M."/>
        </authorList>
    </citation>
    <scope>NUCLEOTIDE SEQUENCE [LARGE SCALE GENOMIC DNA]</scope>
    <source>
        <strain evidence="4 5">DSM 100433</strain>
    </source>
</reference>
<evidence type="ECO:0000256" key="1">
    <source>
        <dbReference type="ARBA" id="ARBA00022801"/>
    </source>
</evidence>
<organism evidence="4 5">
    <name type="scientific">Harryflintia acetispora</name>
    <dbReference type="NCBI Taxonomy" id="1849041"/>
    <lineage>
        <taxon>Bacteria</taxon>
        <taxon>Bacillati</taxon>
        <taxon>Bacillota</taxon>
        <taxon>Clostridia</taxon>
        <taxon>Eubacteriales</taxon>
        <taxon>Oscillospiraceae</taxon>
        <taxon>Harryflintia</taxon>
    </lineage>
</organism>
<keyword evidence="5" id="KW-1185">Reference proteome</keyword>
<comment type="caution">
    <text evidence="4">The sequence shown here is derived from an EMBL/GenBank/DDBJ whole genome shotgun (WGS) entry which is preliminary data.</text>
</comment>
<evidence type="ECO:0000313" key="5">
    <source>
        <dbReference type="Proteomes" id="UP000294682"/>
    </source>
</evidence>
<dbReference type="InterPro" id="IPR001910">
    <property type="entry name" value="Inosine/uridine_hydrolase_dom"/>
</dbReference>
<keyword evidence="2" id="KW-0326">Glycosidase</keyword>
<dbReference type="SUPFAM" id="SSF53590">
    <property type="entry name" value="Nucleoside hydrolase"/>
    <property type="match status" value="1"/>
</dbReference>
<keyword evidence="1" id="KW-0378">Hydrolase</keyword>
<sequence>MEEGKKCPEKVIFLINTEFDSAAALALLLGNPRWQVLGIVASAGKVSSRVSAENLLRLLGALKLPIAVYPGMEQSLCADLDPLRKQLEPLPRGWPSEEALRFDDGFLPNATPGMQFCMLQKKPAAIFLVEALESAAGQVSILSLGPLTDLACALKLAPGLEKKIGRLVILGGGHRYSDISCAAEANFRFDPEAGATVMGSPVDKLLVPLDCGYSCCLTRGRLGRLTARGGVRAQLFEALCTPLFPLYRALGGMGEKGGIPLKAVAAACAFANEAVLASPLPYSVDVDFGGGLADGQTVFDTRRIFEDYNCRTAFSLDCARMEETLEGLLSEGIRGQSGRGEERA</sequence>
<dbReference type="InterPro" id="IPR023186">
    <property type="entry name" value="IUNH"/>
</dbReference>
<accession>A0A9X8UKH0</accession>
<proteinExistence type="predicted"/>
<feature type="domain" description="Inosine/uridine-preferring nucleoside hydrolase" evidence="3">
    <location>
        <begin position="19"/>
        <end position="320"/>
    </location>
</feature>
<dbReference type="EMBL" id="SLUK01000002">
    <property type="protein sequence ID" value="TCL44530.1"/>
    <property type="molecule type" value="Genomic_DNA"/>
</dbReference>
<dbReference type="Pfam" id="PF01156">
    <property type="entry name" value="IU_nuc_hydro"/>
    <property type="match status" value="1"/>
</dbReference>
<evidence type="ECO:0000259" key="3">
    <source>
        <dbReference type="Pfam" id="PF01156"/>
    </source>
</evidence>
<dbReference type="AlphaFoldDB" id="A0A9X8UKH0"/>
<dbReference type="Proteomes" id="UP000294682">
    <property type="component" value="Unassembled WGS sequence"/>
</dbReference>
<gene>
    <name evidence="4" type="ORF">EDD78_102150</name>
</gene>
<dbReference type="Gene3D" id="3.90.245.10">
    <property type="entry name" value="Ribonucleoside hydrolase-like"/>
    <property type="match status" value="1"/>
</dbReference>
<dbReference type="PANTHER" id="PTHR12304:SF4">
    <property type="entry name" value="URIDINE NUCLEOSIDASE"/>
    <property type="match status" value="1"/>
</dbReference>
<evidence type="ECO:0000256" key="2">
    <source>
        <dbReference type="ARBA" id="ARBA00023295"/>
    </source>
</evidence>
<dbReference type="InterPro" id="IPR036452">
    <property type="entry name" value="Ribo_hydro-like"/>
</dbReference>
<dbReference type="PANTHER" id="PTHR12304">
    <property type="entry name" value="INOSINE-URIDINE PREFERRING NUCLEOSIDE HYDROLASE"/>
    <property type="match status" value="1"/>
</dbReference>